<evidence type="ECO:0000313" key="2">
    <source>
        <dbReference type="Proteomes" id="UP000633509"/>
    </source>
</evidence>
<protein>
    <recommendedName>
        <fullName evidence="3">Amidohydrolase</fullName>
    </recommendedName>
</protein>
<evidence type="ECO:0008006" key="3">
    <source>
        <dbReference type="Google" id="ProtNLM"/>
    </source>
</evidence>
<evidence type="ECO:0000313" key="1">
    <source>
        <dbReference type="EMBL" id="MBE1583117.1"/>
    </source>
</evidence>
<organism evidence="1 2">
    <name type="scientific">Nonomuraea angiospora</name>
    <dbReference type="NCBI Taxonomy" id="46172"/>
    <lineage>
        <taxon>Bacteria</taxon>
        <taxon>Bacillati</taxon>
        <taxon>Actinomycetota</taxon>
        <taxon>Actinomycetes</taxon>
        <taxon>Streptosporangiales</taxon>
        <taxon>Streptosporangiaceae</taxon>
        <taxon>Nonomuraea</taxon>
    </lineage>
</organism>
<dbReference type="Gene3D" id="2.30.40.10">
    <property type="entry name" value="Urease, subunit C, domain 1"/>
    <property type="match status" value="1"/>
</dbReference>
<dbReference type="RefSeq" id="WP_192784270.1">
    <property type="nucleotide sequence ID" value="NZ_JADBEK010000001.1"/>
</dbReference>
<comment type="caution">
    <text evidence="1">The sequence shown here is derived from an EMBL/GenBank/DDBJ whole genome shotgun (WGS) entry which is preliminary data.</text>
</comment>
<reference evidence="1 2" key="1">
    <citation type="submission" date="2020-10" db="EMBL/GenBank/DDBJ databases">
        <title>Sequencing the genomes of 1000 actinobacteria strains.</title>
        <authorList>
            <person name="Klenk H.-P."/>
        </authorList>
    </citation>
    <scope>NUCLEOTIDE SEQUENCE [LARGE SCALE GENOMIC DNA]</scope>
    <source>
        <strain evidence="1 2">DSM 43173</strain>
    </source>
</reference>
<proteinExistence type="predicted"/>
<accession>A0ABR9LR39</accession>
<gene>
    <name evidence="1" type="ORF">H4W80_001375</name>
</gene>
<sequence length="65" mass="6921">MADLVVLDANPLADIRNTRAIHAVMTRGRLITREEREKILADVEAAAKDPEAGAASLPACVCHGI</sequence>
<dbReference type="EMBL" id="JADBEK010000001">
    <property type="protein sequence ID" value="MBE1583117.1"/>
    <property type="molecule type" value="Genomic_DNA"/>
</dbReference>
<dbReference type="InterPro" id="IPR011059">
    <property type="entry name" value="Metal-dep_hydrolase_composite"/>
</dbReference>
<keyword evidence="2" id="KW-1185">Reference proteome</keyword>
<dbReference type="SUPFAM" id="SSF51338">
    <property type="entry name" value="Composite domain of metallo-dependent hydrolases"/>
    <property type="match status" value="1"/>
</dbReference>
<dbReference type="Proteomes" id="UP000633509">
    <property type="component" value="Unassembled WGS sequence"/>
</dbReference>
<name>A0ABR9LR39_9ACTN</name>